<proteinExistence type="predicted"/>
<comment type="caution">
    <text evidence="1">The sequence shown here is derived from an EMBL/GenBank/DDBJ whole genome shotgun (WGS) entry which is preliminary data.</text>
</comment>
<dbReference type="Gene3D" id="3.90.190.10">
    <property type="entry name" value="Protein tyrosine phosphatase superfamily"/>
    <property type="match status" value="1"/>
</dbReference>
<dbReference type="PROSITE" id="PS00383">
    <property type="entry name" value="TYR_PHOSPHATASE_1"/>
    <property type="match status" value="1"/>
</dbReference>
<dbReference type="AlphaFoldDB" id="A0A921F1G7"/>
<dbReference type="InterPro" id="IPR026893">
    <property type="entry name" value="Tyr/Ser_Pase_IphP-type"/>
</dbReference>
<evidence type="ECO:0000313" key="2">
    <source>
        <dbReference type="Proteomes" id="UP000721920"/>
    </source>
</evidence>
<dbReference type="EMBL" id="DYXN01000112">
    <property type="protein sequence ID" value="HJE87418.1"/>
    <property type="molecule type" value="Genomic_DNA"/>
</dbReference>
<dbReference type="GO" id="GO:0004721">
    <property type="term" value="F:phosphoprotein phosphatase activity"/>
    <property type="evidence" value="ECO:0007669"/>
    <property type="project" value="InterPro"/>
</dbReference>
<gene>
    <name evidence="1" type="ORF">K8U88_07500</name>
</gene>
<protein>
    <submittedName>
        <fullName evidence="1">Tyrosine-protein phosphatase</fullName>
    </submittedName>
</protein>
<dbReference type="SUPFAM" id="SSF52799">
    <property type="entry name" value="(Phosphotyrosine protein) phosphatases II"/>
    <property type="match status" value="1"/>
</dbReference>
<dbReference type="Proteomes" id="UP000721920">
    <property type="component" value="Unassembled WGS sequence"/>
</dbReference>
<dbReference type="Pfam" id="PF13350">
    <property type="entry name" value="Y_phosphatase3"/>
    <property type="match status" value="1"/>
</dbReference>
<sequence>MTARVLHLQGGFNFRELGGYLGTDDRPVRWHRLLRTAHLASLTPADCLQLQAIGVRLVIDLRSTAETQAAPDRLGPQMRYCHLPVFDDDEAESAASVAELQRRFSRDPRSGYHRMMRVYRRLVTAPQAQAAYRRLFPILLQVPCDEGIIFHCSAGKDRTGMAAIFILAALGVSSEQLLADYLLTNPASAEHIDQRVAAVKLGNGRTNFQHAVRDLASVNPDYFEQALSLIDYAYGGLTPYLRDVLGVATADRVALQRRFLLPR</sequence>
<organism evidence="1 2">
    <name type="scientific">Levilactobacillus hammesii</name>
    <dbReference type="NCBI Taxonomy" id="267633"/>
    <lineage>
        <taxon>Bacteria</taxon>
        <taxon>Bacillati</taxon>
        <taxon>Bacillota</taxon>
        <taxon>Bacilli</taxon>
        <taxon>Lactobacillales</taxon>
        <taxon>Lactobacillaceae</taxon>
        <taxon>Levilactobacillus</taxon>
    </lineage>
</organism>
<accession>A0A921F1G7</accession>
<reference evidence="1" key="2">
    <citation type="submission" date="2021-09" db="EMBL/GenBank/DDBJ databases">
        <authorList>
            <person name="Gilroy R."/>
        </authorList>
    </citation>
    <scope>NUCLEOTIDE SEQUENCE</scope>
    <source>
        <strain evidence="1">CHK173-2145</strain>
    </source>
</reference>
<reference evidence="1" key="1">
    <citation type="journal article" date="2021" name="PeerJ">
        <title>Extensive microbial diversity within the chicken gut microbiome revealed by metagenomics and culture.</title>
        <authorList>
            <person name="Gilroy R."/>
            <person name="Ravi A."/>
            <person name="Getino M."/>
            <person name="Pursley I."/>
            <person name="Horton D.L."/>
            <person name="Alikhan N.F."/>
            <person name="Baker D."/>
            <person name="Gharbi K."/>
            <person name="Hall N."/>
            <person name="Watson M."/>
            <person name="Adriaenssens E.M."/>
            <person name="Foster-Nyarko E."/>
            <person name="Jarju S."/>
            <person name="Secka A."/>
            <person name="Antonio M."/>
            <person name="Oren A."/>
            <person name="Chaudhuri R.R."/>
            <person name="La Ragione R."/>
            <person name="Hildebrand F."/>
            <person name="Pallen M.J."/>
        </authorList>
    </citation>
    <scope>NUCLEOTIDE SEQUENCE</scope>
    <source>
        <strain evidence="1">CHK173-2145</strain>
    </source>
</reference>
<dbReference type="InterPro" id="IPR016130">
    <property type="entry name" value="Tyr_Pase_AS"/>
</dbReference>
<name>A0A921F1G7_9LACO</name>
<evidence type="ECO:0000313" key="1">
    <source>
        <dbReference type="EMBL" id="HJE87418.1"/>
    </source>
</evidence>
<dbReference type="InterPro" id="IPR029021">
    <property type="entry name" value="Prot-tyrosine_phosphatase-like"/>
</dbReference>